<comment type="similarity">
    <text evidence="5">Belongs to the PIGW family.</text>
</comment>
<comment type="function">
    <text evidence="5">A acetyltransferase, which acetylates the inositol ring of phosphatidylinositol during biosynthesis of GPI-anchor.</text>
</comment>
<protein>
    <recommendedName>
        <fullName evidence="5">Phosphatidylinositol-glycan biosynthesis class W protein</fullName>
        <ecNumber evidence="5">2.3.-.-</ecNumber>
    </recommendedName>
</protein>
<dbReference type="GO" id="GO:0005789">
    <property type="term" value="C:endoplasmic reticulum membrane"/>
    <property type="evidence" value="ECO:0007669"/>
    <property type="project" value="UniProtKB-SubCell"/>
</dbReference>
<dbReference type="PANTHER" id="PTHR20661">
    <property type="entry name" value="PHOSPHATIDYLINOSITOL-GLYCAN BIOSYNTHESIS CLASS W PROTEIN"/>
    <property type="match status" value="1"/>
</dbReference>
<evidence type="ECO:0000256" key="3">
    <source>
        <dbReference type="ARBA" id="ARBA00022989"/>
    </source>
</evidence>
<evidence type="ECO:0000256" key="4">
    <source>
        <dbReference type="ARBA" id="ARBA00023136"/>
    </source>
</evidence>
<feature type="transmembrane region" description="Helical" evidence="5">
    <location>
        <begin position="377"/>
        <end position="398"/>
    </location>
</feature>
<proteinExistence type="inferred from homology"/>
<keyword evidence="2 5" id="KW-0812">Transmembrane</keyword>
<name>A0A7K6ENJ2_9PASS</name>
<dbReference type="UniPathway" id="UPA00196"/>
<gene>
    <name evidence="6" type="primary">Pigw</name>
    <name evidence="6" type="ORF">GRAPIC_R04676</name>
</gene>
<feature type="transmembrane region" description="Helical" evidence="5">
    <location>
        <begin position="56"/>
        <end position="73"/>
    </location>
</feature>
<accession>A0A7K6ENJ2</accession>
<feature type="transmembrane region" description="Helical" evidence="5">
    <location>
        <begin position="306"/>
        <end position="327"/>
    </location>
</feature>
<dbReference type="InterPro" id="IPR009447">
    <property type="entry name" value="PIGW/GWT1"/>
</dbReference>
<feature type="transmembrane region" description="Helical" evidence="5">
    <location>
        <begin position="200"/>
        <end position="219"/>
    </location>
</feature>
<feature type="transmembrane region" description="Helical" evidence="5">
    <location>
        <begin position="339"/>
        <end position="357"/>
    </location>
</feature>
<feature type="transmembrane region" description="Helical" evidence="5">
    <location>
        <begin position="239"/>
        <end position="257"/>
    </location>
</feature>
<keyword evidence="5" id="KW-0808">Transferase</keyword>
<dbReference type="PANTHER" id="PTHR20661:SF0">
    <property type="entry name" value="PHOSPHATIDYLINOSITOL-GLYCAN BIOSYNTHESIS CLASS W PROTEIN"/>
    <property type="match status" value="1"/>
</dbReference>
<feature type="non-terminal residue" evidence="6">
    <location>
        <position position="506"/>
    </location>
</feature>
<comment type="pathway">
    <text evidence="5">Glycolipid biosynthesis; glycosylphosphatidylinositol-anchor biosynthesis.</text>
</comment>
<dbReference type="EC" id="2.3.-.-" evidence="5"/>
<keyword evidence="5" id="KW-0256">Endoplasmic reticulum</keyword>
<reference evidence="6 7" key="1">
    <citation type="submission" date="2019-09" db="EMBL/GenBank/DDBJ databases">
        <title>Bird 10,000 Genomes (B10K) Project - Family phase.</title>
        <authorList>
            <person name="Zhang G."/>
        </authorList>
    </citation>
    <scope>NUCLEOTIDE SEQUENCE [LARGE SCALE GENOMIC DNA]</scope>
    <source>
        <strain evidence="6">B10K-DU-029-50</strain>
        <tissue evidence="6">Heart</tissue>
    </source>
</reference>
<evidence type="ECO:0000256" key="2">
    <source>
        <dbReference type="ARBA" id="ARBA00022692"/>
    </source>
</evidence>
<evidence type="ECO:0000313" key="6">
    <source>
        <dbReference type="EMBL" id="NWV40473.1"/>
    </source>
</evidence>
<dbReference type="GO" id="GO:0006506">
    <property type="term" value="P:GPI anchor biosynthetic process"/>
    <property type="evidence" value="ECO:0007669"/>
    <property type="project" value="UniProtKB-UniPathway"/>
</dbReference>
<feature type="non-terminal residue" evidence="6">
    <location>
        <position position="1"/>
    </location>
</feature>
<keyword evidence="4 5" id="KW-0472">Membrane</keyword>
<keyword evidence="5" id="KW-0337">GPI-anchor biosynthesis</keyword>
<feature type="transmembrane region" description="Helical" evidence="5">
    <location>
        <begin position="451"/>
        <end position="468"/>
    </location>
</feature>
<evidence type="ECO:0000256" key="5">
    <source>
        <dbReference type="RuleBase" id="RU280819"/>
    </source>
</evidence>
<keyword evidence="7" id="KW-1185">Reference proteome</keyword>
<dbReference type="GO" id="GO:0032216">
    <property type="term" value="F:glucosaminyl-phosphatidylinositol O-acyltransferase activity"/>
    <property type="evidence" value="ECO:0007669"/>
    <property type="project" value="TreeGrafter"/>
</dbReference>
<evidence type="ECO:0000256" key="1">
    <source>
        <dbReference type="ARBA" id="ARBA00004141"/>
    </source>
</evidence>
<comment type="caution">
    <text evidence="6">The sequence shown here is derived from an EMBL/GenBank/DDBJ whole genome shotgun (WGS) entry which is preliminary data.</text>
</comment>
<feature type="transmembrane region" description="Helical" evidence="5">
    <location>
        <begin position="22"/>
        <end position="44"/>
    </location>
</feature>
<keyword evidence="3 5" id="KW-1133">Transmembrane helix</keyword>
<organism evidence="6 7">
    <name type="scientific">Grantiella picta</name>
    <dbReference type="NCBI Taxonomy" id="266360"/>
    <lineage>
        <taxon>Eukaryota</taxon>
        <taxon>Metazoa</taxon>
        <taxon>Chordata</taxon>
        <taxon>Craniata</taxon>
        <taxon>Vertebrata</taxon>
        <taxon>Euteleostomi</taxon>
        <taxon>Archelosauria</taxon>
        <taxon>Archosauria</taxon>
        <taxon>Dinosauria</taxon>
        <taxon>Saurischia</taxon>
        <taxon>Theropoda</taxon>
        <taxon>Coelurosauria</taxon>
        <taxon>Aves</taxon>
        <taxon>Neognathae</taxon>
        <taxon>Neoaves</taxon>
        <taxon>Telluraves</taxon>
        <taxon>Australaves</taxon>
        <taxon>Passeriformes</taxon>
        <taxon>Meliphagoidea</taxon>
        <taxon>Meliphagidae</taxon>
        <taxon>Grantiella</taxon>
    </lineage>
</organism>
<feature type="transmembrane region" description="Helical" evidence="5">
    <location>
        <begin position="474"/>
        <end position="496"/>
    </location>
</feature>
<dbReference type="Pfam" id="PF06423">
    <property type="entry name" value="GWT1"/>
    <property type="match status" value="1"/>
</dbReference>
<sequence length="506" mass="56567">MSQKQLKEAFISNLNGTSLLEISAGLSLAPLCLLCRGLLLILYHLHHGKPVSSRKYSLLLDFLVLVSPLLLSCTVLSPIIFFTPVILAAFCAGIFSKIYSQRKWEARAPFGQIVKEFQKTYLDPEYIPAITAFRVYVNVLTSISILAVDFPQYPRRYAKAETYGTGVMDLGVGAFTFGNALVCPEVRQRSSVTPARFSNLARQVFSVWPLISLGVGRLLSVKSIDYHEHTSEYGVHWNFFFTLAFVRLAASLLLAIFPKRKAWLVALALAVLYQLTLSTTSLKVFILHGSDGRDSRLGFLDANREGLLSLFGYLAIYLASVQVGLWLQQRRDSVRSWAGALRVLALAVLVLFVSLQLCQVCTEPVSRRMANLPFCTWVLAHCLLLLGFFVLTDLTLVFTKLLVKGSSVPCCWRVVQPPDSSKKHGMEAVRVGREDKLSQLCLISAINKNQLLFFLLANVMTGAVNILIDTIHSRAASTLCILHLYMFFNCLVMYILHAKNIVLKFW</sequence>
<comment type="subcellular location">
    <subcellularLocation>
        <location evidence="5">Endoplasmic reticulum membrane</location>
        <topology evidence="5">Multi-pass membrane protein</topology>
    </subcellularLocation>
    <subcellularLocation>
        <location evidence="1">Membrane</location>
        <topology evidence="1">Multi-pass membrane protein</topology>
    </subcellularLocation>
</comment>
<dbReference type="Proteomes" id="UP000575029">
    <property type="component" value="Unassembled WGS sequence"/>
</dbReference>
<dbReference type="AlphaFoldDB" id="A0A7K6ENJ2"/>
<dbReference type="PIRSF" id="PIRSF017321">
    <property type="entry name" value="GWT1"/>
    <property type="match status" value="1"/>
</dbReference>
<feature type="transmembrane region" description="Helical" evidence="5">
    <location>
        <begin position="264"/>
        <end position="286"/>
    </location>
</feature>
<dbReference type="GO" id="GO:0072659">
    <property type="term" value="P:protein localization to plasma membrane"/>
    <property type="evidence" value="ECO:0007669"/>
    <property type="project" value="TreeGrafter"/>
</dbReference>
<keyword evidence="5" id="KW-0012">Acyltransferase</keyword>
<dbReference type="EMBL" id="VZRM01006289">
    <property type="protein sequence ID" value="NWV40473.1"/>
    <property type="molecule type" value="Genomic_DNA"/>
</dbReference>
<evidence type="ECO:0000313" key="7">
    <source>
        <dbReference type="Proteomes" id="UP000575029"/>
    </source>
</evidence>